<feature type="signal peptide" evidence="2">
    <location>
        <begin position="1"/>
        <end position="19"/>
    </location>
</feature>
<dbReference type="Gene3D" id="2.10.25.10">
    <property type="entry name" value="Laminin"/>
    <property type="match status" value="1"/>
</dbReference>
<keyword evidence="4" id="KW-1185">Reference proteome</keyword>
<evidence type="ECO:0000256" key="2">
    <source>
        <dbReference type="SAM" id="SignalP"/>
    </source>
</evidence>
<reference evidence="3 4" key="1">
    <citation type="submission" date="2024-02" db="EMBL/GenBank/DDBJ databases">
        <title>A chromosome-level genome assembly of Drosophila madeirensis, a fruit fly species endemic to Madeira island.</title>
        <authorList>
            <person name="Tomihara K."/>
            <person name="Llopart A."/>
            <person name="Yamamoto D."/>
        </authorList>
    </citation>
    <scope>NUCLEOTIDE SEQUENCE [LARGE SCALE GENOMIC DNA]</scope>
    <source>
        <strain evidence="3 4">RF1</strain>
    </source>
</reference>
<dbReference type="InterPro" id="IPR036084">
    <property type="entry name" value="Ser_inhib-like_sf"/>
</dbReference>
<dbReference type="CDD" id="cd19941">
    <property type="entry name" value="TIL"/>
    <property type="match status" value="1"/>
</dbReference>
<gene>
    <name evidence="3" type="ORF">DMAD_03759</name>
</gene>
<dbReference type="EMBL" id="AP029267">
    <property type="protein sequence ID" value="BFG04902.1"/>
    <property type="molecule type" value="Genomic_DNA"/>
</dbReference>
<feature type="compositionally biased region" description="Low complexity" evidence="1">
    <location>
        <begin position="155"/>
        <end position="169"/>
    </location>
</feature>
<evidence type="ECO:0000313" key="3">
    <source>
        <dbReference type="EMBL" id="BFG04902.1"/>
    </source>
</evidence>
<proteinExistence type="predicted"/>
<feature type="region of interest" description="Disordered" evidence="1">
    <location>
        <begin position="155"/>
        <end position="178"/>
    </location>
</feature>
<feature type="chain" id="PRO_5043583300" description="TIL domain-containing protein" evidence="2">
    <location>
        <begin position="20"/>
        <end position="178"/>
    </location>
</feature>
<organism evidence="3 4">
    <name type="scientific">Drosophila madeirensis</name>
    <name type="common">Fruit fly</name>
    <dbReference type="NCBI Taxonomy" id="30013"/>
    <lineage>
        <taxon>Eukaryota</taxon>
        <taxon>Metazoa</taxon>
        <taxon>Ecdysozoa</taxon>
        <taxon>Arthropoda</taxon>
        <taxon>Hexapoda</taxon>
        <taxon>Insecta</taxon>
        <taxon>Pterygota</taxon>
        <taxon>Neoptera</taxon>
        <taxon>Endopterygota</taxon>
        <taxon>Diptera</taxon>
        <taxon>Brachycera</taxon>
        <taxon>Muscomorpha</taxon>
        <taxon>Ephydroidea</taxon>
        <taxon>Drosophilidae</taxon>
        <taxon>Drosophila</taxon>
        <taxon>Sophophora</taxon>
    </lineage>
</organism>
<name>A0AAU9GBC6_DROMD</name>
<dbReference type="AlphaFoldDB" id="A0AAU9GBC6"/>
<keyword evidence="2" id="KW-0732">Signal</keyword>
<dbReference type="Proteomes" id="UP001500889">
    <property type="component" value="Chromosome E"/>
</dbReference>
<protein>
    <recommendedName>
        <fullName evidence="5">TIL domain-containing protein</fullName>
    </recommendedName>
</protein>
<evidence type="ECO:0000313" key="4">
    <source>
        <dbReference type="Proteomes" id="UP001500889"/>
    </source>
</evidence>
<sequence>MFRLGLIVSLLSISSGTLCGRNEVQVICGNPCPKSCHPHSCVRSLCYGRCNCLGGYMRVSRHQGPCVLPSECVKYPMLELHQQETPKGRSQFIQFRHLPMDTQGKPANKRRKPKPRSVKAKGLHRATVDLFTPPSAAVVYDYFDAKSRFDYGEVTTTTSKPATTETESSPFIQEHIQR</sequence>
<evidence type="ECO:0000256" key="1">
    <source>
        <dbReference type="SAM" id="MobiDB-lite"/>
    </source>
</evidence>
<accession>A0AAU9GBC6</accession>
<dbReference type="SUPFAM" id="SSF57567">
    <property type="entry name" value="Serine protease inhibitors"/>
    <property type="match status" value="1"/>
</dbReference>
<evidence type="ECO:0008006" key="5">
    <source>
        <dbReference type="Google" id="ProtNLM"/>
    </source>
</evidence>